<dbReference type="AlphaFoldDB" id="K4RB37"/>
<feature type="region of interest" description="Disordered" evidence="1">
    <location>
        <begin position="78"/>
        <end position="110"/>
    </location>
</feature>
<protein>
    <recommendedName>
        <fullName evidence="3">Peptidoglycan binding-like domain-containing protein</fullName>
    </recommendedName>
</protein>
<keyword evidence="5" id="KW-1185">Reference proteome</keyword>
<evidence type="ECO:0000313" key="4">
    <source>
        <dbReference type="EMBL" id="CCK30400.1"/>
    </source>
</evidence>
<evidence type="ECO:0000313" key="5">
    <source>
        <dbReference type="Proteomes" id="UP000008043"/>
    </source>
</evidence>
<evidence type="ECO:0000256" key="2">
    <source>
        <dbReference type="SAM" id="Phobius"/>
    </source>
</evidence>
<dbReference type="OrthoDB" id="3874291at2"/>
<sequence>MTEQKDHGCPECGAPRGTDHTPSCVCTERASEALRDAREAQAAAAEDFDPLRIRPYVELEGTAGAEADAELTMPLRVPLVPPSAEPNETDLSLFEAPPNEDPLPAREGRPRGRRGRLLLLASAAAAVAVITAAGMASGLFGYDTPTRETALPEAVRAGVPDTTPAPSDSASKSASPSSTSASPTPSATQSESPSPSASSASPSASATSASPSPSSTPAKASDAPPEETTPEPDAPVLRRGDKGPEVTELQLRLRQLYLYNGDINGNFNWPLEDALRNYQWSRGVGRDDLGVYTAETRASLESETSEP</sequence>
<name>K4RB37_STRDJ</name>
<dbReference type="KEGG" id="sdv:BN159_6021"/>
<evidence type="ECO:0000256" key="1">
    <source>
        <dbReference type="SAM" id="MobiDB-lite"/>
    </source>
</evidence>
<dbReference type="Pfam" id="PF01471">
    <property type="entry name" value="PG_binding_1"/>
    <property type="match status" value="1"/>
</dbReference>
<dbReference type="Gene3D" id="1.10.101.10">
    <property type="entry name" value="PGBD-like superfamily/PGBD"/>
    <property type="match status" value="1"/>
</dbReference>
<dbReference type="SUPFAM" id="SSF47090">
    <property type="entry name" value="PGBD-like"/>
    <property type="match status" value="1"/>
</dbReference>
<dbReference type="eggNOG" id="COG3409">
    <property type="taxonomic scope" value="Bacteria"/>
</dbReference>
<dbReference type="InterPro" id="IPR002477">
    <property type="entry name" value="Peptidoglycan-bd-like"/>
</dbReference>
<keyword evidence="2" id="KW-0812">Transmembrane</keyword>
<organism evidence="4 5">
    <name type="scientific">Streptomyces davaonensis (strain DSM 101723 / JCM 4913 / KCC S-0913 / 768)</name>
    <dbReference type="NCBI Taxonomy" id="1214101"/>
    <lineage>
        <taxon>Bacteria</taxon>
        <taxon>Bacillati</taxon>
        <taxon>Actinomycetota</taxon>
        <taxon>Actinomycetes</taxon>
        <taxon>Kitasatosporales</taxon>
        <taxon>Streptomycetaceae</taxon>
        <taxon>Streptomyces</taxon>
    </lineage>
</organism>
<keyword evidence="2" id="KW-0472">Membrane</keyword>
<feature type="compositionally biased region" description="Low complexity" evidence="1">
    <location>
        <begin position="162"/>
        <end position="223"/>
    </location>
</feature>
<proteinExistence type="predicted"/>
<reference evidence="4 5" key="1">
    <citation type="journal article" date="2012" name="J. Bacteriol.">
        <title>Genome sequence of the bacterium Streptomyces davawensis JCM 4913 and heterologous production of the unique antibiotic roseoflavin.</title>
        <authorList>
            <person name="Jankowitsch F."/>
            <person name="Schwarz J."/>
            <person name="Ruckert C."/>
            <person name="Gust B."/>
            <person name="Szczepanowski R."/>
            <person name="Blom J."/>
            <person name="Pelzer S."/>
            <person name="Kalinowski J."/>
            <person name="Mack M."/>
        </authorList>
    </citation>
    <scope>NUCLEOTIDE SEQUENCE [LARGE SCALE GENOMIC DNA]</scope>
    <source>
        <strain evidence="5">DSM 101723 / JCM 4913 / KCC S-0913 / 768</strain>
    </source>
</reference>
<dbReference type="InterPro" id="IPR036365">
    <property type="entry name" value="PGBD-like_sf"/>
</dbReference>
<feature type="region of interest" description="Disordered" evidence="1">
    <location>
        <begin position="157"/>
        <end position="243"/>
    </location>
</feature>
<dbReference type="EMBL" id="HE971709">
    <property type="protein sequence ID" value="CCK30400.1"/>
    <property type="molecule type" value="Genomic_DNA"/>
</dbReference>
<dbReference type="Proteomes" id="UP000008043">
    <property type="component" value="Chromosome"/>
</dbReference>
<accession>K4RB37</accession>
<feature type="region of interest" description="Disordered" evidence="1">
    <location>
        <begin position="1"/>
        <end position="24"/>
    </location>
</feature>
<keyword evidence="2" id="KW-1133">Transmembrane helix</keyword>
<dbReference type="HOGENOM" id="CLU_048886_0_0_11"/>
<gene>
    <name evidence="4" type="ORF">BN159_6021</name>
</gene>
<dbReference type="InterPro" id="IPR036366">
    <property type="entry name" value="PGBDSf"/>
</dbReference>
<dbReference type="RefSeq" id="WP_015660736.1">
    <property type="nucleotide sequence ID" value="NC_020504.1"/>
</dbReference>
<feature type="transmembrane region" description="Helical" evidence="2">
    <location>
        <begin position="117"/>
        <end position="142"/>
    </location>
</feature>
<dbReference type="STRING" id="1214101.BN159_6021"/>
<feature type="domain" description="Peptidoglycan binding-like" evidence="3">
    <location>
        <begin position="243"/>
        <end position="300"/>
    </location>
</feature>
<evidence type="ECO:0000259" key="3">
    <source>
        <dbReference type="Pfam" id="PF01471"/>
    </source>
</evidence>
<dbReference type="PATRIC" id="fig|1214101.3.peg.6103"/>